<comment type="caution">
    <text evidence="2">The sequence shown here is derived from an EMBL/GenBank/DDBJ whole genome shotgun (WGS) entry which is preliminary data.</text>
</comment>
<evidence type="ECO:0000313" key="2">
    <source>
        <dbReference type="EMBL" id="MEN0579042.1"/>
    </source>
</evidence>
<evidence type="ECO:0000313" key="3">
    <source>
        <dbReference type="Proteomes" id="UP001411173"/>
    </source>
</evidence>
<reference evidence="2 3" key="1">
    <citation type="submission" date="2024-02" db="EMBL/GenBank/DDBJ databases">
        <title>Whole genome of MDR Enterobacteriaceae from southern Thailand.</title>
        <authorList>
            <person name="Surachat K."/>
        </authorList>
    </citation>
    <scope>NUCLEOTIDE SEQUENCE [LARGE SCALE GENOMIC DNA]</scope>
    <source>
        <strain evidence="2 3">PSU_29</strain>
    </source>
</reference>
<proteinExistence type="predicted"/>
<evidence type="ECO:0000259" key="1">
    <source>
        <dbReference type="Pfam" id="PF11860"/>
    </source>
</evidence>
<sequence>MIAPSFFFFGSFLKDMKSNAGKQLSAFLHLCNKNSALLSAMMNKDFYNMAFNYNGSDFGDYDIKIRRTYNGLEKKQ</sequence>
<dbReference type="EMBL" id="JBCIVJ010000005">
    <property type="protein sequence ID" value="MEN0579042.1"/>
    <property type="molecule type" value="Genomic_DNA"/>
</dbReference>
<dbReference type="InterPro" id="IPR024408">
    <property type="entry name" value="Muramidase"/>
</dbReference>
<protein>
    <submittedName>
        <fullName evidence="2">N-acetylmuramidase domain-containing protein</fullName>
    </submittedName>
</protein>
<dbReference type="Pfam" id="PF11860">
    <property type="entry name" value="Muramidase"/>
    <property type="match status" value="1"/>
</dbReference>
<organism evidence="2 3">
    <name type="scientific">Phytobacter palmae</name>
    <dbReference type="NCBI Taxonomy" id="1855371"/>
    <lineage>
        <taxon>Bacteria</taxon>
        <taxon>Pseudomonadati</taxon>
        <taxon>Pseudomonadota</taxon>
        <taxon>Gammaproteobacteria</taxon>
        <taxon>Enterobacterales</taxon>
        <taxon>Enterobacteriaceae</taxon>
        <taxon>Phytobacter</taxon>
    </lineage>
</organism>
<accession>A0ABU9V3Q1</accession>
<feature type="domain" description="N-acetylmuramidase" evidence="1">
    <location>
        <begin position="11"/>
        <end position="71"/>
    </location>
</feature>
<keyword evidence="3" id="KW-1185">Reference proteome</keyword>
<gene>
    <name evidence="2" type="ORF">AAIG39_08475</name>
</gene>
<dbReference type="Proteomes" id="UP001411173">
    <property type="component" value="Unassembled WGS sequence"/>
</dbReference>
<dbReference type="RefSeq" id="WP_343193619.1">
    <property type="nucleotide sequence ID" value="NZ_JBCIVJ010000005.1"/>
</dbReference>
<name>A0ABU9V3Q1_9ENTR</name>